<name>A0AAD3S350_NEPGR</name>
<dbReference type="Pfam" id="PF00722">
    <property type="entry name" value="Glyco_hydro_16"/>
    <property type="match status" value="1"/>
</dbReference>
<accession>A0AAD3S350</accession>
<proteinExistence type="predicted"/>
<keyword evidence="5" id="KW-0326">Glycosidase</keyword>
<dbReference type="GO" id="GO:0016762">
    <property type="term" value="F:xyloglucan:xyloglucosyl transferase activity"/>
    <property type="evidence" value="ECO:0007669"/>
    <property type="project" value="UniProtKB-EC"/>
</dbReference>
<dbReference type="AlphaFoldDB" id="A0AAD3S350"/>
<dbReference type="InterPro" id="IPR044791">
    <property type="entry name" value="Beta-glucanase/XTH"/>
</dbReference>
<organism evidence="8 9">
    <name type="scientific">Nepenthes gracilis</name>
    <name type="common">Slender pitcher plant</name>
    <dbReference type="NCBI Taxonomy" id="150966"/>
    <lineage>
        <taxon>Eukaryota</taxon>
        <taxon>Viridiplantae</taxon>
        <taxon>Streptophyta</taxon>
        <taxon>Embryophyta</taxon>
        <taxon>Tracheophyta</taxon>
        <taxon>Spermatophyta</taxon>
        <taxon>Magnoliopsida</taxon>
        <taxon>eudicotyledons</taxon>
        <taxon>Gunneridae</taxon>
        <taxon>Pentapetalae</taxon>
        <taxon>Caryophyllales</taxon>
        <taxon>Nepenthaceae</taxon>
        <taxon>Nepenthes</taxon>
    </lineage>
</organism>
<comment type="caution">
    <text evidence="8">The sequence shown here is derived from an EMBL/GenBank/DDBJ whole genome shotgun (WGS) entry which is preliminary data.</text>
</comment>
<dbReference type="GO" id="GO:0042546">
    <property type="term" value="P:cell wall biogenesis"/>
    <property type="evidence" value="ECO:0007669"/>
    <property type="project" value="InterPro"/>
</dbReference>
<feature type="domain" description="GH16" evidence="7">
    <location>
        <begin position="110"/>
        <end position="363"/>
    </location>
</feature>
<evidence type="ECO:0000256" key="1">
    <source>
        <dbReference type="ARBA" id="ARBA00012152"/>
    </source>
</evidence>
<dbReference type="GO" id="GO:0010411">
    <property type="term" value="P:xyloglucan metabolic process"/>
    <property type="evidence" value="ECO:0007669"/>
    <property type="project" value="InterPro"/>
</dbReference>
<evidence type="ECO:0000259" key="7">
    <source>
        <dbReference type="PROSITE" id="PS51762"/>
    </source>
</evidence>
<dbReference type="InterPro" id="IPR010713">
    <property type="entry name" value="XET_C"/>
</dbReference>
<keyword evidence="4" id="KW-1015">Disulfide bond</keyword>
<evidence type="ECO:0000256" key="6">
    <source>
        <dbReference type="ARBA" id="ARBA00034022"/>
    </source>
</evidence>
<protein>
    <recommendedName>
        <fullName evidence="1">xyloglucan:xyloglucosyl transferase</fullName>
        <ecNumber evidence="1">2.4.1.207</ecNumber>
    </recommendedName>
</protein>
<dbReference type="SUPFAM" id="SSF49899">
    <property type="entry name" value="Concanavalin A-like lectins/glucanases"/>
    <property type="match status" value="1"/>
</dbReference>
<sequence>MVSWGMLKKYNREFILKHKLPEQIPLISFQSEAHIGQGALATLTQVSHVELPWLPLLTCAGEASKEDDSSIWLARRVPVVMPISAAMAICALHLLLRPDKKLDHGRMVHSSWKKNPNEPDACEMCEAILTLLVELEIVGEGGSSATDVMGNSLRASLISLFISAVVFDYCLVDAALSDSVYFYWGAQRGKITGWDDCELMLFKQGGSGIASKASFLYGSFSMEIKLVPGNSAGTVTTFYLSSFGERHDEIDFEFLGNVEGQGYIIHTNIFAQGVGKREQQFRVWFDPTTHFHNYTIFWNPYAVVWLVDGLPIRVFRNHHDPQINFPDSQAMKALASIWNADQWATQGGRFKTDWRLAPLKARFQNLKTSACFWTGPDSVRRCASRSPNNWWAEPTYFKLSDSQMGQMSWARKNFMIYDYCRDFKRFNWKMPKECTLPQN</sequence>
<dbReference type="InterPro" id="IPR016455">
    <property type="entry name" value="XTH"/>
</dbReference>
<dbReference type="InterPro" id="IPR013320">
    <property type="entry name" value="ConA-like_dom_sf"/>
</dbReference>
<dbReference type="PANTHER" id="PTHR31062">
    <property type="entry name" value="XYLOGLUCAN ENDOTRANSGLUCOSYLASE/HYDROLASE PROTEIN 8-RELATED"/>
    <property type="match status" value="1"/>
</dbReference>
<keyword evidence="3" id="KW-0378">Hydrolase</keyword>
<dbReference type="EMBL" id="BSYO01000004">
    <property type="protein sequence ID" value="GMH03321.1"/>
    <property type="molecule type" value="Genomic_DNA"/>
</dbReference>
<dbReference type="Gene3D" id="2.60.120.200">
    <property type="match status" value="1"/>
</dbReference>
<dbReference type="Proteomes" id="UP001279734">
    <property type="component" value="Unassembled WGS sequence"/>
</dbReference>
<dbReference type="PROSITE" id="PS51762">
    <property type="entry name" value="GH16_2"/>
    <property type="match status" value="1"/>
</dbReference>
<comment type="catalytic activity">
    <reaction evidence="6">
        <text>breaks a beta-(1-&gt;4) bond in the backbone of a xyloglucan and transfers the xyloglucanyl segment on to O-4 of the non-reducing terminal glucose residue of an acceptor, which can be a xyloglucan or an oligosaccharide of xyloglucan.</text>
        <dbReference type="EC" id="2.4.1.207"/>
    </reaction>
</comment>
<keyword evidence="9" id="KW-1185">Reference proteome</keyword>
<dbReference type="GO" id="GO:0048046">
    <property type="term" value="C:apoplast"/>
    <property type="evidence" value="ECO:0007669"/>
    <property type="project" value="InterPro"/>
</dbReference>
<dbReference type="GO" id="GO:0004553">
    <property type="term" value="F:hydrolase activity, hydrolyzing O-glycosyl compounds"/>
    <property type="evidence" value="ECO:0007669"/>
    <property type="project" value="InterPro"/>
</dbReference>
<evidence type="ECO:0000256" key="5">
    <source>
        <dbReference type="ARBA" id="ARBA00023295"/>
    </source>
</evidence>
<dbReference type="Pfam" id="PF06955">
    <property type="entry name" value="XET_C"/>
    <property type="match status" value="1"/>
</dbReference>
<dbReference type="CDD" id="cd02176">
    <property type="entry name" value="GH16_XET"/>
    <property type="match status" value="1"/>
</dbReference>
<gene>
    <name evidence="8" type="ORF">Nepgr_005160</name>
</gene>
<evidence type="ECO:0000256" key="3">
    <source>
        <dbReference type="ARBA" id="ARBA00022801"/>
    </source>
</evidence>
<dbReference type="InterPro" id="IPR000757">
    <property type="entry name" value="Beta-glucanase-like"/>
</dbReference>
<evidence type="ECO:0000313" key="8">
    <source>
        <dbReference type="EMBL" id="GMH03321.1"/>
    </source>
</evidence>
<reference evidence="8" key="1">
    <citation type="submission" date="2023-05" db="EMBL/GenBank/DDBJ databases">
        <title>Nepenthes gracilis genome sequencing.</title>
        <authorList>
            <person name="Fukushima K."/>
        </authorList>
    </citation>
    <scope>NUCLEOTIDE SEQUENCE</scope>
    <source>
        <strain evidence="8">SING2019-196</strain>
    </source>
</reference>
<evidence type="ECO:0000313" key="9">
    <source>
        <dbReference type="Proteomes" id="UP001279734"/>
    </source>
</evidence>
<dbReference type="EC" id="2.4.1.207" evidence="1"/>
<evidence type="ECO:0000256" key="4">
    <source>
        <dbReference type="ARBA" id="ARBA00023157"/>
    </source>
</evidence>
<keyword evidence="2" id="KW-0808">Transferase</keyword>
<evidence type="ECO:0000256" key="2">
    <source>
        <dbReference type="ARBA" id="ARBA00022679"/>
    </source>
</evidence>